<protein>
    <submittedName>
        <fullName evidence="4">Glycosyltransferase</fullName>
    </submittedName>
</protein>
<dbReference type="Proteomes" id="UP000266720">
    <property type="component" value="Chromosome"/>
</dbReference>
<keyword evidence="3" id="KW-1133">Transmembrane helix</keyword>
<dbReference type="CDD" id="cd06423">
    <property type="entry name" value="CESA_like"/>
    <property type="match status" value="1"/>
</dbReference>
<dbReference type="Gene3D" id="3.90.550.10">
    <property type="entry name" value="Spore Coat Polysaccharide Biosynthesis Protein SpsA, Chain A"/>
    <property type="match status" value="1"/>
</dbReference>
<dbReference type="PANTHER" id="PTHR43630:SF1">
    <property type="entry name" value="POLY-BETA-1,6-N-ACETYL-D-GLUCOSAMINE SYNTHASE"/>
    <property type="match status" value="1"/>
</dbReference>
<dbReference type="STRING" id="697581.TCARB_1428"/>
<feature type="transmembrane region" description="Helical" evidence="3">
    <location>
        <begin position="256"/>
        <end position="277"/>
    </location>
</feature>
<evidence type="ECO:0000256" key="2">
    <source>
        <dbReference type="ARBA" id="ARBA00022679"/>
    </source>
</evidence>
<evidence type="ECO:0000256" key="1">
    <source>
        <dbReference type="ARBA" id="ARBA00022676"/>
    </source>
</evidence>
<dbReference type="GO" id="GO:0016757">
    <property type="term" value="F:glycosyltransferase activity"/>
    <property type="evidence" value="ECO:0007669"/>
    <property type="project" value="UniProtKB-KW"/>
</dbReference>
<evidence type="ECO:0000256" key="3">
    <source>
        <dbReference type="SAM" id="Phobius"/>
    </source>
</evidence>
<dbReference type="PANTHER" id="PTHR43630">
    <property type="entry name" value="POLY-BETA-1,6-N-ACETYL-D-GLUCOSAMINE SYNTHASE"/>
    <property type="match status" value="1"/>
</dbReference>
<name>A0A3G1A9N5_9CREN</name>
<dbReference type="KEGG" id="tcb:TCARB_1428"/>
<feature type="transmembrane region" description="Helical" evidence="3">
    <location>
        <begin position="314"/>
        <end position="334"/>
    </location>
</feature>
<dbReference type="EMBL" id="CP007493">
    <property type="protein sequence ID" value="AJB42474.1"/>
    <property type="molecule type" value="Genomic_DNA"/>
</dbReference>
<reference evidence="5" key="1">
    <citation type="book" date="2010" name="EXTREMOPHILES" publisher="0:0-0">
        <title>Complete genome sequences of ten hyperthermophilic archaea reveal their metabolic capabilities and possible ecological roles.</title>
        <editorList>
            <person name="?"/>
        </editorList>
        <authorList>
            <person name="Ravin N.V."/>
            <person name="Mardanov A.V."/>
            <person name="Bonch-Osmolovskaya E.A."/>
            <person name="Skryabin K.G."/>
        </authorList>
    </citation>
    <scope>NUCLEOTIDE SEQUENCE [LARGE SCALE GENOMIC DNA]</scope>
    <source>
        <strain evidence="5">1505</strain>
    </source>
</reference>
<keyword evidence="3" id="KW-0472">Membrane</keyword>
<evidence type="ECO:0000313" key="5">
    <source>
        <dbReference type="Proteomes" id="UP000266720"/>
    </source>
</evidence>
<accession>A0A3G1A9N5</accession>
<dbReference type="AlphaFoldDB" id="A0A3G1A9N5"/>
<feature type="transmembrane region" description="Helical" evidence="3">
    <location>
        <begin position="284"/>
        <end position="308"/>
    </location>
</feature>
<organism evidence="4 5">
    <name type="scientific">Thermofilum adornatum 1505</name>
    <dbReference type="NCBI Taxonomy" id="697581"/>
    <lineage>
        <taxon>Archaea</taxon>
        <taxon>Thermoproteota</taxon>
        <taxon>Thermoprotei</taxon>
        <taxon>Thermofilales</taxon>
        <taxon>Thermofilaceae</taxon>
        <taxon>Thermofilum</taxon>
    </lineage>
</organism>
<keyword evidence="2 4" id="KW-0808">Transferase</keyword>
<dbReference type="SUPFAM" id="SSF53448">
    <property type="entry name" value="Nucleotide-diphospho-sugar transferases"/>
    <property type="match status" value="1"/>
</dbReference>
<dbReference type="GeneID" id="25406834"/>
<sequence length="383" mass="43827">MSSTLLQVYSSREEAQQKVSIIIPSYRGSDRLLKLVEKVASLPYPSKELIVVVDEPTPLVAEKLRKIPGVKVVIREKRAGKVSALNTALKMSTGDLVVFLDDDVAIEDELFLHKIVEKMRDYDIGDIKKVIVASGLLSKMVYIEYVSYNFASMLMGKLAKRTIAVNGAAFAMKRKALEEIGYFQPSVSEDFDIALRSFKKKHRFTYIGETYVLNYPPENISKWFKQRKRWAIGLAIWLQENFLEALTATLKMPHVIIPALIYALPSLLTTLLAFSLYNHSIEKTAYLVALTLSTFINQFLPFASIIAINIHLSYLLTVGAFFIPLVLFSLWHYIAARVVKSKTYLYLYPLYLYIYQLFWLSILLAGFLRVLILRDRKVEDWVV</sequence>
<dbReference type="Pfam" id="PF13641">
    <property type="entry name" value="Glyco_tranf_2_3"/>
    <property type="match status" value="1"/>
</dbReference>
<keyword evidence="3" id="KW-0812">Transmembrane</keyword>
<keyword evidence="1" id="KW-0328">Glycosyltransferase</keyword>
<dbReference type="GeneID" id="16572992"/>
<proteinExistence type="predicted"/>
<dbReference type="InterPro" id="IPR029044">
    <property type="entry name" value="Nucleotide-diphossugar_trans"/>
</dbReference>
<gene>
    <name evidence="4" type="ORF">TCARB_1428</name>
</gene>
<evidence type="ECO:0000313" key="4">
    <source>
        <dbReference type="EMBL" id="AJB42474.1"/>
    </source>
</evidence>
<feature type="transmembrane region" description="Helical" evidence="3">
    <location>
        <begin position="346"/>
        <end position="372"/>
    </location>
</feature>
<dbReference type="RefSeq" id="WP_020962039.1">
    <property type="nucleotide sequence ID" value="NZ_CP007493.1"/>
</dbReference>